<dbReference type="EMBL" id="JADFTS010000008">
    <property type="protein sequence ID" value="KAF9591606.1"/>
    <property type="molecule type" value="Genomic_DNA"/>
</dbReference>
<dbReference type="GO" id="GO:0043565">
    <property type="term" value="F:sequence-specific DNA binding"/>
    <property type="evidence" value="ECO:0007669"/>
    <property type="project" value="TreeGrafter"/>
</dbReference>
<comment type="similarity">
    <text evidence="2">Belongs to the plant ACBP60 protein family.</text>
</comment>
<evidence type="ECO:0000259" key="11">
    <source>
        <dbReference type="Pfam" id="PF20452"/>
    </source>
</evidence>
<protein>
    <recommendedName>
        <fullName evidence="14">Protein SAR DEFICIENT 1</fullName>
    </recommendedName>
</protein>
<dbReference type="Proteomes" id="UP000631114">
    <property type="component" value="Unassembled WGS sequence"/>
</dbReference>
<keyword evidence="7" id="KW-0539">Nucleus</keyword>
<evidence type="ECO:0000256" key="4">
    <source>
        <dbReference type="ARBA" id="ARBA00023125"/>
    </source>
</evidence>
<dbReference type="GO" id="GO:0005634">
    <property type="term" value="C:nucleus"/>
    <property type="evidence" value="ECO:0007669"/>
    <property type="project" value="UniProtKB-SubCell"/>
</dbReference>
<name>A0A835H2X1_9MAGN</name>
<feature type="domain" description="Calmodulin binding protein-like N-terminal" evidence="9">
    <location>
        <begin position="75"/>
        <end position="218"/>
    </location>
</feature>
<dbReference type="Pfam" id="PF20451">
    <property type="entry name" value="Calmod_bind_M"/>
    <property type="match status" value="1"/>
</dbReference>
<dbReference type="AlphaFoldDB" id="A0A835H2X1"/>
<gene>
    <name evidence="12" type="ORF">IFM89_004835</name>
</gene>
<dbReference type="GO" id="GO:0005516">
    <property type="term" value="F:calmodulin binding"/>
    <property type="evidence" value="ECO:0007669"/>
    <property type="project" value="InterPro"/>
</dbReference>
<accession>A0A835H2X1</accession>
<keyword evidence="3" id="KW-0805">Transcription regulation</keyword>
<sequence length="387" mass="43761">MSPKRLLAESSEDTNEAESSLRKRTRPSFAAVIGEAMMVKSLQSLCSALEPMLRRVATSTSNPSTRTFEAGAMLHQKLSLPVFTASKVEDEEKTPLQLTIADVQGNHRLPTRFSYPIKVEIVVLDGDFVPGDCENWTSEYFDSKIVRERTGRRPLITGDVVVTMRDGVASIGDLTFTDNSSWIRSRTFRLGARVAPESTYNGVRIREAITEAFVVRDHRGELYKKHHPPSLSDEVWRLEKIGKEGVFHRKLNAENVNSVQDFLKLWVVDPVRLRSILGVGMSDRIFELTIKHAKECVLGNKHYILRGSCYTIFLNSICQVERILVNGMQYPTYEVIGAQRAHVEKLVRDAYGHWNSLEEVDRFVKENALLPPGDSVAMAHYHGRRCS</sequence>
<comment type="caution">
    <text evidence="12">The sequence shown here is derived from an EMBL/GenBank/DDBJ whole genome shotgun (WGS) entry which is preliminary data.</text>
</comment>
<dbReference type="OrthoDB" id="757051at2759"/>
<dbReference type="InterPro" id="IPR046829">
    <property type="entry name" value="Calmod_bind_C"/>
</dbReference>
<evidence type="ECO:0000256" key="1">
    <source>
        <dbReference type="ARBA" id="ARBA00004123"/>
    </source>
</evidence>
<proteinExistence type="inferred from homology"/>
<keyword evidence="13" id="KW-1185">Reference proteome</keyword>
<dbReference type="Pfam" id="PF07887">
    <property type="entry name" value="Calmodulin_bind"/>
    <property type="match status" value="1"/>
</dbReference>
<comment type="subcellular location">
    <subcellularLocation>
        <location evidence="1">Nucleus</location>
    </subcellularLocation>
</comment>
<dbReference type="PANTHER" id="PTHR31713">
    <property type="entry name" value="OS02G0177800 PROTEIN"/>
    <property type="match status" value="1"/>
</dbReference>
<feature type="region of interest" description="Disordered" evidence="8">
    <location>
        <begin position="1"/>
        <end position="24"/>
    </location>
</feature>
<evidence type="ECO:0000256" key="7">
    <source>
        <dbReference type="ARBA" id="ARBA00023242"/>
    </source>
</evidence>
<dbReference type="GO" id="GO:0080142">
    <property type="term" value="P:regulation of salicylic acid biosynthetic process"/>
    <property type="evidence" value="ECO:0007669"/>
    <property type="project" value="TreeGrafter"/>
</dbReference>
<evidence type="ECO:0000259" key="10">
    <source>
        <dbReference type="Pfam" id="PF20451"/>
    </source>
</evidence>
<evidence type="ECO:0000259" key="9">
    <source>
        <dbReference type="Pfam" id="PF07887"/>
    </source>
</evidence>
<evidence type="ECO:0000256" key="2">
    <source>
        <dbReference type="ARBA" id="ARBA00007214"/>
    </source>
</evidence>
<evidence type="ECO:0000313" key="12">
    <source>
        <dbReference type="EMBL" id="KAF9591606.1"/>
    </source>
</evidence>
<dbReference type="PANTHER" id="PTHR31713:SF42">
    <property type="entry name" value="PROTEIN SAR DEFICIENT 1"/>
    <property type="match status" value="1"/>
</dbReference>
<organism evidence="12 13">
    <name type="scientific">Coptis chinensis</name>
    <dbReference type="NCBI Taxonomy" id="261450"/>
    <lineage>
        <taxon>Eukaryota</taxon>
        <taxon>Viridiplantae</taxon>
        <taxon>Streptophyta</taxon>
        <taxon>Embryophyta</taxon>
        <taxon>Tracheophyta</taxon>
        <taxon>Spermatophyta</taxon>
        <taxon>Magnoliopsida</taxon>
        <taxon>Ranunculales</taxon>
        <taxon>Ranunculaceae</taxon>
        <taxon>Coptidoideae</taxon>
        <taxon>Coptis</taxon>
    </lineage>
</organism>
<evidence type="ECO:0000256" key="5">
    <source>
        <dbReference type="ARBA" id="ARBA00023159"/>
    </source>
</evidence>
<keyword evidence="5" id="KW-0010">Activator</keyword>
<dbReference type="InterPro" id="IPR046830">
    <property type="entry name" value="Calmod_bind_M"/>
</dbReference>
<keyword evidence="6" id="KW-0804">Transcription</keyword>
<keyword evidence="4" id="KW-0238">DNA-binding</keyword>
<dbReference type="InterPro" id="IPR046831">
    <property type="entry name" value="Calmodulin_bind_N"/>
</dbReference>
<feature type="domain" description="Calmodulin binding protein central" evidence="10">
    <location>
        <begin position="231"/>
        <end position="296"/>
    </location>
</feature>
<evidence type="ECO:0000256" key="8">
    <source>
        <dbReference type="SAM" id="MobiDB-lite"/>
    </source>
</evidence>
<dbReference type="Pfam" id="PF20452">
    <property type="entry name" value="Calmod_bind_C"/>
    <property type="match status" value="1"/>
</dbReference>
<evidence type="ECO:0008006" key="14">
    <source>
        <dbReference type="Google" id="ProtNLM"/>
    </source>
</evidence>
<feature type="domain" description="Calmodulin binding protein C-terminal" evidence="11">
    <location>
        <begin position="301"/>
        <end position="360"/>
    </location>
</feature>
<evidence type="ECO:0000256" key="3">
    <source>
        <dbReference type="ARBA" id="ARBA00023015"/>
    </source>
</evidence>
<evidence type="ECO:0000256" key="6">
    <source>
        <dbReference type="ARBA" id="ARBA00023163"/>
    </source>
</evidence>
<dbReference type="GO" id="GO:0003700">
    <property type="term" value="F:DNA-binding transcription factor activity"/>
    <property type="evidence" value="ECO:0007669"/>
    <property type="project" value="TreeGrafter"/>
</dbReference>
<reference evidence="12 13" key="1">
    <citation type="submission" date="2020-10" db="EMBL/GenBank/DDBJ databases">
        <title>The Coptis chinensis genome and diversification of protoberbering-type alkaloids.</title>
        <authorList>
            <person name="Wang B."/>
            <person name="Shu S."/>
            <person name="Song C."/>
            <person name="Liu Y."/>
        </authorList>
    </citation>
    <scope>NUCLEOTIDE SEQUENCE [LARGE SCALE GENOMIC DNA]</scope>
    <source>
        <strain evidence="12">HL-2020</strain>
        <tissue evidence="12">Leaf</tissue>
    </source>
</reference>
<dbReference type="InterPro" id="IPR012416">
    <property type="entry name" value="CBP60"/>
</dbReference>
<evidence type="ECO:0000313" key="13">
    <source>
        <dbReference type="Proteomes" id="UP000631114"/>
    </source>
</evidence>